<feature type="transmembrane region" description="Helical" evidence="6">
    <location>
        <begin position="121"/>
        <end position="140"/>
    </location>
</feature>
<dbReference type="InterPro" id="IPR051461">
    <property type="entry name" value="UPF0750_membrane"/>
</dbReference>
<comment type="subcellular location">
    <subcellularLocation>
        <location evidence="1">Cell membrane</location>
        <topology evidence="1">Multi-pass membrane protein</topology>
    </subcellularLocation>
</comment>
<dbReference type="GO" id="GO:0005886">
    <property type="term" value="C:plasma membrane"/>
    <property type="evidence" value="ECO:0007669"/>
    <property type="project" value="UniProtKB-SubCell"/>
</dbReference>
<reference evidence="8 9" key="1">
    <citation type="submission" date="2011-01" db="EMBL/GenBank/DDBJ databases">
        <title>Whole genome sequence of Caldisericum exile AZM16c01.</title>
        <authorList>
            <person name="Narita-Yamada S."/>
            <person name="Kawakoshi A."/>
            <person name="Nakamura S."/>
            <person name="Sasagawa M."/>
            <person name="Fukada J."/>
            <person name="Sekine M."/>
            <person name="Kato Y."/>
            <person name="Fukai R."/>
            <person name="Sasaki K."/>
            <person name="Hanamaki A."/>
            <person name="Narita H."/>
            <person name="Konno Y."/>
            <person name="Mori K."/>
            <person name="Yamazaki S."/>
            <person name="Suzuki K."/>
            <person name="Fujita N."/>
        </authorList>
    </citation>
    <scope>NUCLEOTIDE SEQUENCE [LARGE SCALE GENOMIC DNA]</scope>
    <source>
        <strain evidence="9">DSM 21853 / NBRC 104410 / AZM16c01</strain>
    </source>
</reference>
<keyword evidence="5 6" id="KW-0472">Membrane</keyword>
<dbReference type="InterPro" id="IPR003740">
    <property type="entry name" value="YitT"/>
</dbReference>
<dbReference type="InterPro" id="IPR015867">
    <property type="entry name" value="N-reg_PII/ATP_PRibTrfase_C"/>
</dbReference>
<evidence type="ECO:0000256" key="1">
    <source>
        <dbReference type="ARBA" id="ARBA00004651"/>
    </source>
</evidence>
<dbReference type="AlphaFoldDB" id="A0A7U6GEZ2"/>
<evidence type="ECO:0000259" key="7">
    <source>
        <dbReference type="Pfam" id="PF10035"/>
    </source>
</evidence>
<dbReference type="EMBL" id="AP012051">
    <property type="protein sequence ID" value="BAL81180.1"/>
    <property type="molecule type" value="Genomic_DNA"/>
</dbReference>
<evidence type="ECO:0000256" key="6">
    <source>
        <dbReference type="SAM" id="Phobius"/>
    </source>
</evidence>
<dbReference type="Pfam" id="PF02588">
    <property type="entry name" value="YitT_membrane"/>
    <property type="match status" value="1"/>
</dbReference>
<feature type="transmembrane region" description="Helical" evidence="6">
    <location>
        <begin position="152"/>
        <end position="179"/>
    </location>
</feature>
<dbReference type="PIRSF" id="PIRSF006483">
    <property type="entry name" value="Membrane_protein_YitT"/>
    <property type="match status" value="1"/>
</dbReference>
<dbReference type="Pfam" id="PF10035">
    <property type="entry name" value="DUF2179"/>
    <property type="match status" value="1"/>
</dbReference>
<feature type="domain" description="DUF2179" evidence="7">
    <location>
        <begin position="232"/>
        <end position="286"/>
    </location>
</feature>
<evidence type="ECO:0000256" key="3">
    <source>
        <dbReference type="ARBA" id="ARBA00022692"/>
    </source>
</evidence>
<accession>A0A7U6GEZ2</accession>
<dbReference type="Proteomes" id="UP000004793">
    <property type="component" value="Chromosome"/>
</dbReference>
<keyword evidence="4 6" id="KW-1133">Transmembrane helix</keyword>
<gene>
    <name evidence="8" type="ordered locus">CSE_10540</name>
</gene>
<keyword evidence="9" id="KW-1185">Reference proteome</keyword>
<keyword evidence="3 6" id="KW-0812">Transmembrane</keyword>
<sequence>MSSSGLTLNPRNKILQTLKEISGIFIGSFIYAIAINVFIQPNHIAPGGFIGIAIILNHYIPFLKVGITVVLMNIPLLILGLKRIGLKFFFGTILGTVLSSILIDILAPFLPSFTTDPMLAALYGGFIMGAGIGIVFRFYASTGGTDLLAQIIYDFTGLPFGQALMVVDVAIIIASGFVFKDINVPLYSIIAELVSNYAIDLAQEGFISYKVLFIITKKGEDIKNRIFEEIGRGVTELEVRGGYTQEPWDLLMIAVIHTEVMKVKRIVIETDPESFTIVGDSSEIIGQGFKSPKERL</sequence>
<proteinExistence type="predicted"/>
<dbReference type="OrthoDB" id="3180973at2"/>
<feature type="transmembrane region" description="Helical" evidence="6">
    <location>
        <begin position="59"/>
        <end position="81"/>
    </location>
</feature>
<evidence type="ECO:0000256" key="5">
    <source>
        <dbReference type="ARBA" id="ARBA00023136"/>
    </source>
</evidence>
<dbReference type="InterPro" id="IPR019264">
    <property type="entry name" value="DUF2179"/>
</dbReference>
<dbReference type="Gene3D" id="3.30.70.120">
    <property type="match status" value="1"/>
</dbReference>
<feature type="transmembrane region" description="Helical" evidence="6">
    <location>
        <begin position="88"/>
        <end position="109"/>
    </location>
</feature>
<dbReference type="PANTHER" id="PTHR33545">
    <property type="entry name" value="UPF0750 MEMBRANE PROTEIN YITT-RELATED"/>
    <property type="match status" value="1"/>
</dbReference>
<name>A0A7U6GEZ2_CALEA</name>
<dbReference type="KEGG" id="cex:CSE_10540"/>
<dbReference type="CDD" id="cd16380">
    <property type="entry name" value="YitT_C"/>
    <property type="match status" value="1"/>
</dbReference>
<feature type="transmembrane region" description="Helical" evidence="6">
    <location>
        <begin position="21"/>
        <end position="39"/>
    </location>
</feature>
<organism evidence="8 9">
    <name type="scientific">Caldisericum exile (strain DSM 21853 / NBRC 104410 / AZM16c01)</name>
    <dbReference type="NCBI Taxonomy" id="511051"/>
    <lineage>
        <taxon>Bacteria</taxon>
        <taxon>Pseudomonadati</taxon>
        <taxon>Caldisericota/Cryosericota group</taxon>
        <taxon>Caldisericota</taxon>
        <taxon>Caldisericia</taxon>
        <taxon>Caldisericales</taxon>
        <taxon>Caldisericaceae</taxon>
        <taxon>Caldisericum</taxon>
    </lineage>
</organism>
<dbReference type="RefSeq" id="WP_014453577.1">
    <property type="nucleotide sequence ID" value="NC_017096.1"/>
</dbReference>
<protein>
    <submittedName>
        <fullName evidence="8">Hypothetical membrane protein</fullName>
    </submittedName>
</protein>
<evidence type="ECO:0000256" key="2">
    <source>
        <dbReference type="ARBA" id="ARBA00022475"/>
    </source>
</evidence>
<keyword evidence="2" id="KW-1003">Cell membrane</keyword>
<evidence type="ECO:0000256" key="4">
    <source>
        <dbReference type="ARBA" id="ARBA00022989"/>
    </source>
</evidence>
<evidence type="ECO:0000313" key="8">
    <source>
        <dbReference type="EMBL" id="BAL81180.1"/>
    </source>
</evidence>
<dbReference type="PANTHER" id="PTHR33545:SF9">
    <property type="entry name" value="UPF0750 MEMBRANE PROTEIN YITE"/>
    <property type="match status" value="1"/>
</dbReference>
<evidence type="ECO:0000313" key="9">
    <source>
        <dbReference type="Proteomes" id="UP000004793"/>
    </source>
</evidence>